<evidence type="ECO:0000259" key="5">
    <source>
        <dbReference type="PROSITE" id="PS51186"/>
    </source>
</evidence>
<evidence type="ECO:0000313" key="6">
    <source>
        <dbReference type="EMBL" id="EFA78751.1"/>
    </source>
</evidence>
<dbReference type="SUPFAM" id="SSF55729">
    <property type="entry name" value="Acyl-CoA N-acyltransferases (Nat)"/>
    <property type="match status" value="1"/>
</dbReference>
<keyword evidence="7" id="KW-1185">Reference proteome</keyword>
<dbReference type="InterPro" id="IPR044542">
    <property type="entry name" value="NAA30-like"/>
</dbReference>
<dbReference type="PANTHER" id="PTHR45896:SF1">
    <property type="entry name" value="N-ALPHA-ACETYLTRANSFERASE 30"/>
    <property type="match status" value="1"/>
</dbReference>
<dbReference type="RefSeq" id="XP_020430875.1">
    <property type="nucleotide sequence ID" value="XM_020579036.1"/>
</dbReference>
<keyword evidence="1" id="KW-0808">Transferase</keyword>
<dbReference type="InterPro" id="IPR016181">
    <property type="entry name" value="Acyl_CoA_acyltransferase"/>
</dbReference>
<feature type="compositionally biased region" description="Low complexity" evidence="4">
    <location>
        <begin position="528"/>
        <end position="537"/>
    </location>
</feature>
<feature type="region of interest" description="Disordered" evidence="4">
    <location>
        <begin position="470"/>
        <end position="540"/>
    </location>
</feature>
<evidence type="ECO:0000256" key="4">
    <source>
        <dbReference type="SAM" id="MobiDB-lite"/>
    </source>
</evidence>
<dbReference type="STRING" id="670386.D3BIX7"/>
<reference evidence="6 7" key="1">
    <citation type="journal article" date="2011" name="Genome Res.">
        <title>Phylogeny-wide analysis of social amoeba genomes highlights ancient origins for complex intercellular communication.</title>
        <authorList>
            <person name="Heidel A.J."/>
            <person name="Lawal H.M."/>
            <person name="Felder M."/>
            <person name="Schilde C."/>
            <person name="Helps N.R."/>
            <person name="Tunggal B."/>
            <person name="Rivero F."/>
            <person name="John U."/>
            <person name="Schleicher M."/>
            <person name="Eichinger L."/>
            <person name="Platzer M."/>
            <person name="Noegel A.A."/>
            <person name="Schaap P."/>
            <person name="Gloeckner G."/>
        </authorList>
    </citation>
    <scope>NUCLEOTIDE SEQUENCE [LARGE SCALE GENOMIC DNA]</scope>
    <source>
        <strain evidence="7">ATCC 26659 / Pp 5 / PN500</strain>
    </source>
</reference>
<dbReference type="EMBL" id="ADBJ01000037">
    <property type="protein sequence ID" value="EFA78751.1"/>
    <property type="molecule type" value="Genomic_DNA"/>
</dbReference>
<dbReference type="InterPro" id="IPR000182">
    <property type="entry name" value="GNAT_dom"/>
</dbReference>
<comment type="caution">
    <text evidence="6">The sequence shown here is derived from an EMBL/GenBank/DDBJ whole genome shotgun (WGS) entry which is preliminary data.</text>
</comment>
<dbReference type="AlphaFoldDB" id="D3BIX7"/>
<feature type="domain" description="N-acetyltransferase" evidence="5">
    <location>
        <begin position="568"/>
        <end position="721"/>
    </location>
</feature>
<dbReference type="CDD" id="cd04301">
    <property type="entry name" value="NAT_SF"/>
    <property type="match status" value="1"/>
</dbReference>
<dbReference type="GeneID" id="31363692"/>
<dbReference type="PROSITE" id="PS51186">
    <property type="entry name" value="GNAT"/>
    <property type="match status" value="1"/>
</dbReference>
<sequence>MTMIRFNNSNNNMNHNIQNNVFINLPHILLSKIIDVLEENIDRICLTLTCKRLFNEKDKYFRLNSDDIPDQPIHNDRLLSNFKLNTYVNDMRLALQQPRVNCTLMITFGSPSIPPSIEKEYHYLQDYEDGNKKHLDNIDIVTSICRITFHGKNKRALTNEFLNALANSNVNTLHIGDVLKFEFNRLPANIKHIKSNKCFIVNHLPVGLINLSIESLDHPLVTSLLPSTLRSLALENTTQPSLCKIDLKGLPPTLEELRLGQNIEANTAPLPSTLQSLSLQCKIWRDLKSSNNLSNISIKKLELHVNDTNQSDWFIPESVTDLTINLSVPITITKSIFPSGIKKLKFYSYDDRFKCEPDVFSTLHQLEELDLLNVSWSEGLTIGQLPKSIKRILPPRDLKCELSTFCEIPDFSVETLFISIRDIEGGKSPRVPKGVKELIIDSYIQLKPGIVPDGVEELVLTNHQKIESPLESIPASKMSDLKENNNNNDTSSSSNIKLESDSSNINIDSAASSSSNDSNQAKIKENENNNNNNNSSNDYQGISKRLLNNLECLTIKKDDSDVQVECKLQYSVYRGEEDIESIIRLIENELSEPYSIFTYRFFLNNWPHLCFLTHDVTNPEEKRLVGVIISKKSQHKLLERGYIGMVVVDRTYRRMGIGSSLIKITIEKLIELQCDEVVLETIITNFQAISLYENLGFIRLKRLYRYYTMGADAIRLLLPLNDKFLIK</sequence>
<dbReference type="GO" id="GO:0004596">
    <property type="term" value="F:protein-N-terminal amino-acid acetyltransferase activity"/>
    <property type="evidence" value="ECO:0007669"/>
    <property type="project" value="InterPro"/>
</dbReference>
<gene>
    <name evidence="6" type="ORF">PPL_08212</name>
</gene>
<feature type="compositionally biased region" description="Low complexity" evidence="4">
    <location>
        <begin position="484"/>
        <end position="519"/>
    </location>
</feature>
<organism evidence="6 7">
    <name type="scientific">Heterostelium pallidum (strain ATCC 26659 / Pp 5 / PN500)</name>
    <name type="common">Cellular slime mold</name>
    <name type="synonym">Polysphondylium pallidum</name>
    <dbReference type="NCBI Taxonomy" id="670386"/>
    <lineage>
        <taxon>Eukaryota</taxon>
        <taxon>Amoebozoa</taxon>
        <taxon>Evosea</taxon>
        <taxon>Eumycetozoa</taxon>
        <taxon>Dictyostelia</taxon>
        <taxon>Acytosteliales</taxon>
        <taxon>Acytosteliaceae</taxon>
        <taxon>Heterostelium</taxon>
    </lineage>
</organism>
<accession>D3BIX7</accession>
<dbReference type="Proteomes" id="UP000001396">
    <property type="component" value="Unassembled WGS sequence"/>
</dbReference>
<proteinExistence type="inferred from homology"/>
<evidence type="ECO:0000256" key="2">
    <source>
        <dbReference type="ARBA" id="ARBA00023315"/>
    </source>
</evidence>
<dbReference type="Pfam" id="PF00583">
    <property type="entry name" value="Acetyltransf_1"/>
    <property type="match status" value="1"/>
</dbReference>
<comment type="similarity">
    <text evidence="3">Belongs to the acetyltransferase family. MAK3 subfamily.</text>
</comment>
<dbReference type="GO" id="GO:0031417">
    <property type="term" value="C:NatC complex"/>
    <property type="evidence" value="ECO:0007669"/>
    <property type="project" value="TreeGrafter"/>
</dbReference>
<dbReference type="Gene3D" id="3.40.630.30">
    <property type="match status" value="1"/>
</dbReference>
<evidence type="ECO:0000256" key="3">
    <source>
        <dbReference type="ARBA" id="ARBA00024025"/>
    </source>
</evidence>
<evidence type="ECO:0000256" key="1">
    <source>
        <dbReference type="ARBA" id="ARBA00022679"/>
    </source>
</evidence>
<keyword evidence="2" id="KW-0012">Acyltransferase</keyword>
<dbReference type="PANTHER" id="PTHR45896">
    <property type="entry name" value="N-ALPHA-ACETYLTRANSFERASE 30"/>
    <property type="match status" value="1"/>
</dbReference>
<dbReference type="FunCoup" id="D3BIX7">
    <property type="interactions" value="804"/>
</dbReference>
<evidence type="ECO:0000313" key="7">
    <source>
        <dbReference type="Proteomes" id="UP000001396"/>
    </source>
</evidence>
<dbReference type="InParanoid" id="D3BIX7"/>
<name>D3BIX7_HETP5</name>
<protein>
    <recommendedName>
        <fullName evidence="5">N-acetyltransferase domain-containing protein</fullName>
    </recommendedName>
</protein>